<dbReference type="EMBL" id="JAEFBK010000009">
    <property type="protein sequence ID" value="KAG7569063.1"/>
    <property type="molecule type" value="Genomic_DNA"/>
</dbReference>
<dbReference type="CDD" id="cd22152">
    <property type="entry name" value="F-box_AtAFR-like"/>
    <property type="match status" value="1"/>
</dbReference>
<dbReference type="Pfam" id="PF25210">
    <property type="entry name" value="Kelch_FKB95"/>
    <property type="match status" value="1"/>
</dbReference>
<feature type="domain" description="F-box" evidence="1">
    <location>
        <begin position="30"/>
        <end position="76"/>
    </location>
</feature>
<evidence type="ECO:0000259" key="1">
    <source>
        <dbReference type="PROSITE" id="PS50181"/>
    </source>
</evidence>
<dbReference type="InterPro" id="IPR001810">
    <property type="entry name" value="F-box_dom"/>
</dbReference>
<dbReference type="Proteomes" id="UP000694240">
    <property type="component" value="Chromosome 9"/>
</dbReference>
<reference evidence="2 3" key="1">
    <citation type="submission" date="2020-12" db="EMBL/GenBank/DDBJ databases">
        <title>Concerted genomic and epigenomic changes stabilize Arabidopsis allopolyploids.</title>
        <authorList>
            <person name="Chen Z."/>
        </authorList>
    </citation>
    <scope>NUCLEOTIDE SEQUENCE [LARGE SCALE GENOMIC DNA]</scope>
    <source>
        <strain evidence="2">Allo738</strain>
        <tissue evidence="2">Leaf</tissue>
    </source>
</reference>
<dbReference type="Pfam" id="PF00646">
    <property type="entry name" value="F-box"/>
    <property type="match status" value="1"/>
</dbReference>
<dbReference type="AlphaFoldDB" id="A0A8T2A664"/>
<name>A0A8T2A664_9BRAS</name>
<dbReference type="InterPro" id="IPR050354">
    <property type="entry name" value="F-box/kelch-repeat_ARATH"/>
</dbReference>
<evidence type="ECO:0000313" key="3">
    <source>
        <dbReference type="Proteomes" id="UP000694240"/>
    </source>
</evidence>
<dbReference type="SMART" id="SM00256">
    <property type="entry name" value="FBOX"/>
    <property type="match status" value="1"/>
</dbReference>
<evidence type="ECO:0000313" key="2">
    <source>
        <dbReference type="EMBL" id="KAG7569063.1"/>
    </source>
</evidence>
<accession>A0A8T2A664</accession>
<organism evidence="2 3">
    <name type="scientific">Arabidopsis thaliana x Arabidopsis arenosa</name>
    <dbReference type="NCBI Taxonomy" id="1240361"/>
    <lineage>
        <taxon>Eukaryota</taxon>
        <taxon>Viridiplantae</taxon>
        <taxon>Streptophyta</taxon>
        <taxon>Embryophyta</taxon>
        <taxon>Tracheophyta</taxon>
        <taxon>Spermatophyta</taxon>
        <taxon>Magnoliopsida</taxon>
        <taxon>eudicotyledons</taxon>
        <taxon>Gunneridae</taxon>
        <taxon>Pentapetalae</taxon>
        <taxon>rosids</taxon>
        <taxon>malvids</taxon>
        <taxon>Brassicales</taxon>
        <taxon>Brassicaceae</taxon>
        <taxon>Camelineae</taxon>
        <taxon>Arabidopsis</taxon>
    </lineage>
</organism>
<dbReference type="PANTHER" id="PTHR24414:SF193">
    <property type="entry name" value="F-BOX DOMAIN-CONTAINING PROTEIN"/>
    <property type="match status" value="1"/>
</dbReference>
<comment type="caution">
    <text evidence="2">The sequence shown here is derived from an EMBL/GenBank/DDBJ whole genome shotgun (WGS) entry which is preliminary data.</text>
</comment>
<gene>
    <name evidence="2" type="ORF">ISN45_Aa04g018220</name>
</gene>
<keyword evidence="3" id="KW-1185">Reference proteome</keyword>
<sequence>MRDVIKSFFLFVKKMSSKLATNDDHLQEPPSLMNSLPDDILLDCVARLPRSYYPILSLVSKQCRSLVTSPELYRRRSFLGYEEHCLYVAISENIETSNIHWYTLARKPNDKLWLVPIPSLPPMPLHGSYVVKGSSIYVMGGFHQWQRGLITPNVSRIDCVSHMAEPLTRMPKAVAASVSALVDGKIYVIGGSDTRSRQLKSTSKRIMVFDTEAQTWEVRKRPDWEVGRRWLSSVEIAGKIYMMSFRNSYVYEPKEGICETDPILHSENWSNSCVIEDVLYYYDDRNNFLRAYDPKERVWRVVYGVQLGLFYDGTWSYTHTQRVNGKKLAVFLHKVDALNKTKEIWCAEIALEKREGGKMWGKVECYDLVLNGKSRIMKCLAVKL</sequence>
<dbReference type="PROSITE" id="PS50181">
    <property type="entry name" value="FBOX"/>
    <property type="match status" value="1"/>
</dbReference>
<protein>
    <submittedName>
        <fullName evidence="2">Kelch-type beta propeller</fullName>
    </submittedName>
</protein>
<dbReference type="PANTHER" id="PTHR24414">
    <property type="entry name" value="F-BOX/KELCH-REPEAT PROTEIN SKIP4"/>
    <property type="match status" value="1"/>
</dbReference>
<proteinExistence type="predicted"/>
<dbReference type="InterPro" id="IPR057499">
    <property type="entry name" value="Kelch_FKB95"/>
</dbReference>